<proteinExistence type="predicted"/>
<evidence type="ECO:0000313" key="3">
    <source>
        <dbReference type="Proteomes" id="UP000011910"/>
    </source>
</evidence>
<keyword evidence="1" id="KW-0472">Membrane</keyword>
<name>M7NWK3_9BACT</name>
<sequence length="213" mass="24536">MRPLFLSRSYRLLRLHWRRLLSELLVVFIGVYGAFMLNSYRESQHERQVRLTYLNSFKAELGSINAFTKSLAATSDTLHMRYQRAIAAGERPLLGVHPELIYPINMLIIRSAFHQGHFEVIGSKYVVNISNGSNIISLLQQRVDLFQEKSRELLLHTGGDPALLYAQDGSLKPAYHWYLQDLAFLSRLASQLQAVIEKEAITDIERLINEHEQ</sequence>
<accession>M7NWK3</accession>
<dbReference type="EMBL" id="AODQ01000044">
    <property type="protein sequence ID" value="EMR02814.1"/>
    <property type="molecule type" value="Genomic_DNA"/>
</dbReference>
<evidence type="ECO:0000313" key="2">
    <source>
        <dbReference type="EMBL" id="EMR02814.1"/>
    </source>
</evidence>
<comment type="caution">
    <text evidence="2">The sequence shown here is derived from an EMBL/GenBank/DDBJ whole genome shotgun (WGS) entry which is preliminary data.</text>
</comment>
<keyword evidence="1" id="KW-0812">Transmembrane</keyword>
<keyword evidence="1" id="KW-1133">Transmembrane helix</keyword>
<dbReference type="RefSeq" id="WP_009195417.1">
    <property type="nucleotide sequence ID" value="NZ_AODQ01000044.1"/>
</dbReference>
<dbReference type="STRING" id="1279009.ADICEAN_02022"/>
<protein>
    <submittedName>
        <fullName evidence="2">Uncharacterized protein</fullName>
    </submittedName>
</protein>
<organism evidence="2 3">
    <name type="scientific">Cesiribacter andamanensis AMV16</name>
    <dbReference type="NCBI Taxonomy" id="1279009"/>
    <lineage>
        <taxon>Bacteria</taxon>
        <taxon>Pseudomonadati</taxon>
        <taxon>Bacteroidota</taxon>
        <taxon>Cytophagia</taxon>
        <taxon>Cytophagales</taxon>
        <taxon>Cesiribacteraceae</taxon>
        <taxon>Cesiribacter</taxon>
    </lineage>
</organism>
<gene>
    <name evidence="2" type="ORF">ADICEAN_02022</name>
</gene>
<reference evidence="2 3" key="1">
    <citation type="journal article" date="2013" name="Genome Announc.">
        <title>Draft Genome Sequence of Cesiribacter andamanensis Strain AMV16T, Isolated from a Soil Sample from a Mud Volcano in the Andaman Islands, India.</title>
        <authorList>
            <person name="Shivaji S."/>
            <person name="Ara S."/>
            <person name="Begum Z."/>
            <person name="Srinivas T.N."/>
            <person name="Singh A."/>
            <person name="Kumar Pinnaka A."/>
        </authorList>
    </citation>
    <scope>NUCLEOTIDE SEQUENCE [LARGE SCALE GENOMIC DNA]</scope>
    <source>
        <strain evidence="2 3">AMV16</strain>
    </source>
</reference>
<dbReference type="AlphaFoldDB" id="M7NWK3"/>
<dbReference type="OrthoDB" id="979658at2"/>
<dbReference type="Proteomes" id="UP000011910">
    <property type="component" value="Unassembled WGS sequence"/>
</dbReference>
<feature type="transmembrane region" description="Helical" evidence="1">
    <location>
        <begin position="20"/>
        <end position="40"/>
    </location>
</feature>
<keyword evidence="3" id="KW-1185">Reference proteome</keyword>
<evidence type="ECO:0000256" key="1">
    <source>
        <dbReference type="SAM" id="Phobius"/>
    </source>
</evidence>